<dbReference type="AlphaFoldDB" id="A0A223S7I4"/>
<dbReference type="Proteomes" id="UP000215005">
    <property type="component" value="Chromosome"/>
</dbReference>
<protein>
    <submittedName>
        <fullName evidence="2">Uncharacterized protein</fullName>
    </submittedName>
</protein>
<dbReference type="RefSeq" id="WP_017621759.1">
    <property type="nucleotide sequence ID" value="NZ_ANBG01000444.1"/>
</dbReference>
<proteinExistence type="predicted"/>
<evidence type="ECO:0000313" key="3">
    <source>
        <dbReference type="Proteomes" id="UP000215005"/>
    </source>
</evidence>
<evidence type="ECO:0000313" key="2">
    <source>
        <dbReference type="EMBL" id="ASU84070.1"/>
    </source>
</evidence>
<accession>A0A223S7I4</accession>
<organism evidence="2 3">
    <name type="scientific">Nocardiopsis gilva YIM 90087</name>
    <dbReference type="NCBI Taxonomy" id="1235441"/>
    <lineage>
        <taxon>Bacteria</taxon>
        <taxon>Bacillati</taxon>
        <taxon>Actinomycetota</taxon>
        <taxon>Actinomycetes</taxon>
        <taxon>Streptosporangiales</taxon>
        <taxon>Nocardiopsidaceae</taxon>
        <taxon>Nocardiopsis</taxon>
    </lineage>
</organism>
<feature type="region of interest" description="Disordered" evidence="1">
    <location>
        <begin position="51"/>
        <end position="96"/>
    </location>
</feature>
<feature type="compositionally biased region" description="Basic residues" evidence="1">
    <location>
        <begin position="65"/>
        <end position="94"/>
    </location>
</feature>
<sequence>MPDGEKVALWLAENVCAEVVTTDVSVVIAREAARAAERAGAKHVTALTADGYTGHPEAQLIRPDRRPRRTRRLPPHLRRHPRRRPRPRPRRRLQRLHERGRIALHLARRSDTGPYRAIARPAAHHPQERRPVLDPEGYYDLWFHLASRSGRTTRAYVDGLDPSLGMACLHDPQRGSAWIQLTGDSHFVGDPGLGDELAVHVQDWADRDRPPIPDHCAVFARPSEEGPVLHPGGWHIVRDEAVTALSQRPWLPVCDAA</sequence>
<keyword evidence="3" id="KW-1185">Reference proteome</keyword>
<reference evidence="2 3" key="1">
    <citation type="submission" date="2017-08" db="EMBL/GenBank/DDBJ databases">
        <title>The complete genome sequence of Nocardiopsis gilva YIM 90087.</title>
        <authorList>
            <person name="Yin M."/>
            <person name="Tang S."/>
        </authorList>
    </citation>
    <scope>NUCLEOTIDE SEQUENCE [LARGE SCALE GENOMIC DNA]</scope>
    <source>
        <strain evidence="2 3">YIM 90087</strain>
    </source>
</reference>
<name>A0A223S7I4_9ACTN</name>
<dbReference type="EMBL" id="CP022753">
    <property type="protein sequence ID" value="ASU84070.1"/>
    <property type="molecule type" value="Genomic_DNA"/>
</dbReference>
<dbReference type="KEGG" id="ngv:CDO52_15890"/>
<evidence type="ECO:0000256" key="1">
    <source>
        <dbReference type="SAM" id="MobiDB-lite"/>
    </source>
</evidence>
<gene>
    <name evidence="2" type="ORF">CDO52_15890</name>
</gene>
<dbReference type="OrthoDB" id="4035289at2"/>